<feature type="chain" id="PRO_5006059483" evidence="1">
    <location>
        <begin position="23"/>
        <end position="124"/>
    </location>
</feature>
<evidence type="ECO:0000313" key="2">
    <source>
        <dbReference type="EMBL" id="CEH14685.1"/>
    </source>
</evidence>
<evidence type="ECO:0000313" key="3">
    <source>
        <dbReference type="Proteomes" id="UP000054845"/>
    </source>
</evidence>
<organism evidence="2 3">
    <name type="scientific">Ceraceosorus bombacis</name>
    <dbReference type="NCBI Taxonomy" id="401625"/>
    <lineage>
        <taxon>Eukaryota</taxon>
        <taxon>Fungi</taxon>
        <taxon>Dikarya</taxon>
        <taxon>Basidiomycota</taxon>
        <taxon>Ustilaginomycotina</taxon>
        <taxon>Exobasidiomycetes</taxon>
        <taxon>Ceraceosorales</taxon>
        <taxon>Ceraceosoraceae</taxon>
        <taxon>Ceraceosorus</taxon>
    </lineage>
</organism>
<keyword evidence="3" id="KW-1185">Reference proteome</keyword>
<name>A0A0P1BGR6_9BASI</name>
<dbReference type="EMBL" id="CCYA01000247">
    <property type="protein sequence ID" value="CEH14685.1"/>
    <property type="molecule type" value="Genomic_DNA"/>
</dbReference>
<feature type="signal peptide" evidence="1">
    <location>
        <begin position="1"/>
        <end position="22"/>
    </location>
</feature>
<dbReference type="Proteomes" id="UP000054845">
    <property type="component" value="Unassembled WGS sequence"/>
</dbReference>
<reference evidence="3" key="1">
    <citation type="submission" date="2014-09" db="EMBL/GenBank/DDBJ databases">
        <authorList>
            <person name="Sharma Rahul"/>
            <person name="Thines Marco"/>
        </authorList>
    </citation>
    <scope>NUCLEOTIDE SEQUENCE [LARGE SCALE GENOMIC DNA]</scope>
</reference>
<evidence type="ECO:0000256" key="1">
    <source>
        <dbReference type="SAM" id="SignalP"/>
    </source>
</evidence>
<dbReference type="AlphaFoldDB" id="A0A0P1BGR6"/>
<proteinExistence type="predicted"/>
<sequence length="124" mass="13902">MRSIAPILSLVIAFAMATYVQAQMPNRRLFRIEYPAGRRADAKAWWQGACSLVLQDKDLAFNNYFRVMKDESKTYGVGQCVSGNEVDQIDPKNAGDIAAHVVTQTHVPEVIERLGKGWSIHHTN</sequence>
<protein>
    <submittedName>
        <fullName evidence="2">Uncharacterized protein</fullName>
    </submittedName>
</protein>
<accession>A0A0P1BGR6</accession>
<keyword evidence="1" id="KW-0732">Signal</keyword>